<evidence type="ECO:0000313" key="3">
    <source>
        <dbReference type="Proteomes" id="UP000789405"/>
    </source>
</evidence>
<accession>A0A9N9ECF1</accession>
<sequence>MNLILIYINVEKEKNICIKNIDKCDGLIQQRVDSNKDKEIAERDEDISVIISKNVSNNESKSDNSNQARLEKKNFKENNIESNESIGKVDDRGLDDLEAKVDQLLSDMKNSDGKSADI</sequence>
<protein>
    <submittedName>
        <fullName evidence="2">4307_t:CDS:1</fullName>
    </submittedName>
</protein>
<reference evidence="2" key="1">
    <citation type="submission" date="2021-06" db="EMBL/GenBank/DDBJ databases">
        <authorList>
            <person name="Kallberg Y."/>
            <person name="Tangrot J."/>
            <person name="Rosling A."/>
        </authorList>
    </citation>
    <scope>NUCLEOTIDE SEQUENCE</scope>
    <source>
        <strain evidence="2">MA453B</strain>
    </source>
</reference>
<gene>
    <name evidence="2" type="ORF">DERYTH_LOCUS10991</name>
</gene>
<evidence type="ECO:0000256" key="1">
    <source>
        <dbReference type="SAM" id="MobiDB-lite"/>
    </source>
</evidence>
<comment type="caution">
    <text evidence="2">The sequence shown here is derived from an EMBL/GenBank/DDBJ whole genome shotgun (WGS) entry which is preliminary data.</text>
</comment>
<name>A0A9N9ECF1_9GLOM</name>
<proteinExistence type="predicted"/>
<dbReference type="AlphaFoldDB" id="A0A9N9ECF1"/>
<dbReference type="EMBL" id="CAJVPY010006635">
    <property type="protein sequence ID" value="CAG8666497.1"/>
    <property type="molecule type" value="Genomic_DNA"/>
</dbReference>
<feature type="region of interest" description="Disordered" evidence="1">
    <location>
        <begin position="54"/>
        <end position="92"/>
    </location>
</feature>
<evidence type="ECO:0000313" key="2">
    <source>
        <dbReference type="EMBL" id="CAG8666497.1"/>
    </source>
</evidence>
<organism evidence="2 3">
    <name type="scientific">Dentiscutata erythropus</name>
    <dbReference type="NCBI Taxonomy" id="1348616"/>
    <lineage>
        <taxon>Eukaryota</taxon>
        <taxon>Fungi</taxon>
        <taxon>Fungi incertae sedis</taxon>
        <taxon>Mucoromycota</taxon>
        <taxon>Glomeromycotina</taxon>
        <taxon>Glomeromycetes</taxon>
        <taxon>Diversisporales</taxon>
        <taxon>Gigasporaceae</taxon>
        <taxon>Dentiscutata</taxon>
    </lineage>
</organism>
<dbReference type="Proteomes" id="UP000789405">
    <property type="component" value="Unassembled WGS sequence"/>
</dbReference>
<feature type="compositionally biased region" description="Basic and acidic residues" evidence="1">
    <location>
        <begin position="69"/>
        <end position="79"/>
    </location>
</feature>
<feature type="compositionally biased region" description="Polar residues" evidence="1">
    <location>
        <begin position="54"/>
        <end position="68"/>
    </location>
</feature>
<keyword evidence="3" id="KW-1185">Reference proteome</keyword>